<protein>
    <submittedName>
        <fullName evidence="1">Golgi transport complex subunit 4</fullName>
    </submittedName>
</protein>
<proteinExistence type="predicted"/>
<keyword evidence="2" id="KW-1185">Reference proteome</keyword>
<name>A0ACC1HPM9_9FUNG</name>
<gene>
    <name evidence="1" type="primary">COG4</name>
    <name evidence="1" type="ORF">EV182_003924</name>
</gene>
<organism evidence="1 2">
    <name type="scientific">Spiromyces aspiralis</name>
    <dbReference type="NCBI Taxonomy" id="68401"/>
    <lineage>
        <taxon>Eukaryota</taxon>
        <taxon>Fungi</taxon>
        <taxon>Fungi incertae sedis</taxon>
        <taxon>Zoopagomycota</taxon>
        <taxon>Kickxellomycotina</taxon>
        <taxon>Kickxellomycetes</taxon>
        <taxon>Kickxellales</taxon>
        <taxon>Kickxellaceae</taxon>
        <taxon>Spiromyces</taxon>
    </lineage>
</organism>
<dbReference type="Proteomes" id="UP001145114">
    <property type="component" value="Unassembled WGS sequence"/>
</dbReference>
<dbReference type="EMBL" id="JAMZIH010001105">
    <property type="protein sequence ID" value="KAJ1678500.1"/>
    <property type="molecule type" value="Genomic_DNA"/>
</dbReference>
<feature type="non-terminal residue" evidence="1">
    <location>
        <position position="683"/>
    </location>
</feature>
<evidence type="ECO:0000313" key="1">
    <source>
        <dbReference type="EMBL" id="KAJ1678500.1"/>
    </source>
</evidence>
<comment type="caution">
    <text evidence="1">The sequence shown here is derived from an EMBL/GenBank/DDBJ whole genome shotgun (WGS) entry which is preliminary data.</text>
</comment>
<reference evidence="1" key="1">
    <citation type="submission" date="2022-06" db="EMBL/GenBank/DDBJ databases">
        <title>Phylogenomic reconstructions and comparative analyses of Kickxellomycotina fungi.</title>
        <authorList>
            <person name="Reynolds N.K."/>
            <person name="Stajich J.E."/>
            <person name="Barry K."/>
            <person name="Grigoriev I.V."/>
            <person name="Crous P."/>
            <person name="Smith M.E."/>
        </authorList>
    </citation>
    <scope>NUCLEOTIDE SEQUENCE</scope>
    <source>
        <strain evidence="1">RSA 2271</strain>
    </source>
</reference>
<evidence type="ECO:0000313" key="2">
    <source>
        <dbReference type="Proteomes" id="UP001145114"/>
    </source>
</evidence>
<accession>A0ACC1HPM9</accession>
<sequence>MHNTQPTSETTHTEGLSFIDRLHDLDDLLQLTNIDQVEQGYRYLQAVEAQTEAELSQILEERQELQRQFSELHTLAEQVRSLQLAVAPICDRLTTTAQRAEQISGQVKHLDSEQTKIELALKHVTQTQRLGEDLALLRTAIDTDDIEKAAALVHYYLILNRDILTNPFINCLDLEQVSDRPDAAADSSSDRPKSVLSYLTQAREVLKQTVSDRFDSAAQNWDTRGISLCFKLFPMLDEVNLGLDKYSELLCDMVREKSKIPLQSGKWPPDSIFAIRLTKLFETVAAVIDNHFSIVETHYGPGKMLRVIQRLQLEVDRRVQNIFDAFEDEYQIKRLVAEIQQFHHGRARLWSSQGMSPRPSLDSAVDQAVTSDASSTTATASQGALDPKHVSKVLSELVIMYGQASVYQHFLRSRARSNLDSLPEGEPRDALFLSTDWTRELDYRMPDGGFVKFDAVTGLLAKSYLDTWLEWLFGTYTIVERYTMSVAVDRAIKIDDFDSLAGWDSVGLGDSPSAAGSVGKHLKGILRGMSHAVVQTTSSCVDDFFFVLQCSIERAVSVHQPAVLREVIQASMSHLQTHLLTHLERQALASSGVAAQQPSWRSIKQDSSSAKQAVQRRRLVALNNLDASIDCIASLTKKTRGWIEEERWASLVGDDTQTLGGVIDALDAFASISAKFNQILDNG</sequence>